<evidence type="ECO:0000313" key="2">
    <source>
        <dbReference type="EMBL" id="KAE9052597.1"/>
    </source>
</evidence>
<organism evidence="1 6">
    <name type="scientific">Phytophthora rubi</name>
    <dbReference type="NCBI Taxonomy" id="129364"/>
    <lineage>
        <taxon>Eukaryota</taxon>
        <taxon>Sar</taxon>
        <taxon>Stramenopiles</taxon>
        <taxon>Oomycota</taxon>
        <taxon>Peronosporomycetes</taxon>
        <taxon>Peronosporales</taxon>
        <taxon>Peronosporaceae</taxon>
        <taxon>Phytophthora</taxon>
    </lineage>
</organism>
<evidence type="ECO:0000313" key="4">
    <source>
        <dbReference type="Proteomes" id="UP000429607"/>
    </source>
</evidence>
<protein>
    <submittedName>
        <fullName evidence="1">Uncharacterized protein</fullName>
    </submittedName>
</protein>
<dbReference type="Proteomes" id="UP000435112">
    <property type="component" value="Unassembled WGS sequence"/>
</dbReference>
<evidence type="ECO:0000313" key="1">
    <source>
        <dbReference type="EMBL" id="KAE9048648.1"/>
    </source>
</evidence>
<dbReference type="AlphaFoldDB" id="A0A6A3NVI9"/>
<dbReference type="EMBL" id="QXFV01000008">
    <property type="protein sequence ID" value="KAE9052597.1"/>
    <property type="molecule type" value="Genomic_DNA"/>
</dbReference>
<sequence>MKKKIWLSPEAFGAYVDYVEDEVAESESPGMDSFYIHGGNRVLKTMTNFTQAEFSFLWGVVEEDLYAV</sequence>
<evidence type="ECO:0000313" key="3">
    <source>
        <dbReference type="EMBL" id="KAE9356107.1"/>
    </source>
</evidence>
<dbReference type="EMBL" id="QXFT01000079">
    <property type="protein sequence ID" value="KAE9356107.1"/>
    <property type="molecule type" value="Genomic_DNA"/>
</dbReference>
<proteinExistence type="predicted"/>
<dbReference type="EMBL" id="QXFU01000007">
    <property type="protein sequence ID" value="KAE9048648.1"/>
    <property type="molecule type" value="Genomic_DNA"/>
</dbReference>
<dbReference type="OrthoDB" id="123705at2759"/>
<reference evidence="4 6" key="1">
    <citation type="submission" date="2018-09" db="EMBL/GenBank/DDBJ databases">
        <title>Genomic investigation of the strawberry pathogen Phytophthora fragariae indicates pathogenicity is determined by transcriptional variation in three key races.</title>
        <authorList>
            <person name="Adams T.M."/>
            <person name="Armitage A.D."/>
            <person name="Sobczyk M.K."/>
            <person name="Bates H.J."/>
            <person name="Dunwell J.M."/>
            <person name="Nellist C.F."/>
            <person name="Harrison R.J."/>
        </authorList>
    </citation>
    <scope>NUCLEOTIDE SEQUENCE [LARGE SCALE GENOMIC DNA]</scope>
    <source>
        <strain evidence="2 4">SCRP249</strain>
        <strain evidence="1 6">SCRP324</strain>
        <strain evidence="3 5">SCRP333</strain>
    </source>
</reference>
<accession>A0A6A3NVI9</accession>
<keyword evidence="5" id="KW-1185">Reference proteome</keyword>
<gene>
    <name evidence="2" type="ORF">PR001_g349</name>
    <name evidence="1" type="ORF">PR002_g326</name>
    <name evidence="3" type="ORF">PR003_g2494</name>
</gene>
<dbReference type="Proteomes" id="UP000429607">
    <property type="component" value="Unassembled WGS sequence"/>
</dbReference>
<evidence type="ECO:0000313" key="5">
    <source>
        <dbReference type="Proteomes" id="UP000434957"/>
    </source>
</evidence>
<name>A0A6A3NVI9_9STRA</name>
<dbReference type="Proteomes" id="UP000434957">
    <property type="component" value="Unassembled WGS sequence"/>
</dbReference>
<comment type="caution">
    <text evidence="1">The sequence shown here is derived from an EMBL/GenBank/DDBJ whole genome shotgun (WGS) entry which is preliminary data.</text>
</comment>
<evidence type="ECO:0000313" key="6">
    <source>
        <dbReference type="Proteomes" id="UP000435112"/>
    </source>
</evidence>